<evidence type="ECO:0000313" key="2">
    <source>
        <dbReference type="Proteomes" id="UP000095439"/>
    </source>
</evidence>
<dbReference type="RefSeq" id="WP_055180283.1">
    <property type="nucleotide sequence ID" value="NZ_CABIWY010000001.1"/>
</dbReference>
<protein>
    <recommendedName>
        <fullName evidence="3">VRR-NUC domain-containing protein</fullName>
    </recommendedName>
</protein>
<dbReference type="InterPro" id="IPR011856">
    <property type="entry name" value="tRNA_endonuc-like_dom_sf"/>
</dbReference>
<reference evidence="1 2" key="1">
    <citation type="submission" date="2015-09" db="EMBL/GenBank/DDBJ databases">
        <authorList>
            <consortium name="Pathogen Informatics"/>
        </authorList>
    </citation>
    <scope>NUCLEOTIDE SEQUENCE [LARGE SCALE GENOMIC DNA]</scope>
    <source>
        <strain evidence="1 2">2789STDY5608866</strain>
    </source>
</reference>
<dbReference type="EMBL" id="CYYY01000001">
    <property type="protein sequence ID" value="CUN40933.1"/>
    <property type="molecule type" value="Genomic_DNA"/>
</dbReference>
<dbReference type="Gene3D" id="3.40.1350.10">
    <property type="match status" value="1"/>
</dbReference>
<name>A0A173WN50_9FIRM</name>
<dbReference type="SUPFAM" id="SSF52980">
    <property type="entry name" value="Restriction endonuclease-like"/>
    <property type="match status" value="1"/>
</dbReference>
<gene>
    <name evidence="1" type="ORF">ERS852423_00363</name>
</gene>
<dbReference type="Proteomes" id="UP000095439">
    <property type="component" value="Unassembled WGS sequence"/>
</dbReference>
<evidence type="ECO:0000313" key="1">
    <source>
        <dbReference type="EMBL" id="CUN40933.1"/>
    </source>
</evidence>
<sequence>MTAKNAEGYPDPTAEEAIRHVMRGGKLDYTSFRTYEELQDYTIEHNKGISTREAADKFIREKMPKESYFQKKILDWIKDNAPNAIAWKEAAGPYSRQGILDITCIINGRYYGFEVKRPFIGVLSKIQEQTIKQIRKAGGRAWVVTSEKEVAEILLPELTQK</sequence>
<evidence type="ECO:0008006" key="3">
    <source>
        <dbReference type="Google" id="ProtNLM"/>
    </source>
</evidence>
<dbReference type="InterPro" id="IPR011335">
    <property type="entry name" value="Restrct_endonuc-II-like"/>
</dbReference>
<dbReference type="GO" id="GO:0003676">
    <property type="term" value="F:nucleic acid binding"/>
    <property type="evidence" value="ECO:0007669"/>
    <property type="project" value="InterPro"/>
</dbReference>
<dbReference type="AlphaFoldDB" id="A0A173WN50"/>
<proteinExistence type="predicted"/>
<accession>A0A173WN50</accession>
<organism evidence="1 2">
    <name type="scientific">Dorea longicatena</name>
    <dbReference type="NCBI Taxonomy" id="88431"/>
    <lineage>
        <taxon>Bacteria</taxon>
        <taxon>Bacillati</taxon>
        <taxon>Bacillota</taxon>
        <taxon>Clostridia</taxon>
        <taxon>Lachnospirales</taxon>
        <taxon>Lachnospiraceae</taxon>
        <taxon>Dorea</taxon>
    </lineage>
</organism>